<dbReference type="OrthoDB" id="4140442at2759"/>
<dbReference type="HOGENOM" id="CLU_080752_0_0_1"/>
<evidence type="ECO:0000256" key="1">
    <source>
        <dbReference type="SAM" id="MobiDB-lite"/>
    </source>
</evidence>
<proteinExistence type="predicted"/>
<sequence length="297" mass="33652">MFRNLFPRHSFPRLSGSVSFPSLNSSCPPNCHFFPSRSFRRYLSRKAAPSRAPPKGAPVLSQPQGPRKPLEDLYQKFTRAISKDKEATKLYAGTSLGSYVVTTRTTAAFCFLYAGWNFYTITSDPLLEVSYFTTYAMGGICILMGAMGAVFIRRGTKLITGITAAPASGSMPEIRINVRRTLGFLKPREIVTTPSQVTLSSPIFVSKQHLHTYDMRRIREAFQERNIGPQLSFWKEPLKKISYLTWKTLINMRRAFTQEGFVYVEVEGMSGAFRLDMTGYFGDEFLTFERCVAEESR</sequence>
<keyword evidence="2" id="KW-0472">Membrane</keyword>
<feature type="transmembrane region" description="Helical" evidence="2">
    <location>
        <begin position="134"/>
        <end position="152"/>
    </location>
</feature>
<keyword evidence="2" id="KW-0812">Transmembrane</keyword>
<dbReference type="EMBL" id="GG749407">
    <property type="protein sequence ID" value="EGE77299.1"/>
    <property type="molecule type" value="Genomic_DNA"/>
</dbReference>
<accession>F2T1G5</accession>
<evidence type="ECO:0000256" key="2">
    <source>
        <dbReference type="SAM" id="Phobius"/>
    </source>
</evidence>
<keyword evidence="2" id="KW-1133">Transmembrane helix</keyword>
<organism evidence="3">
    <name type="scientific">Ajellomyces dermatitidis (strain ATCC 18188 / CBS 674.68)</name>
    <name type="common">Blastomyces dermatitidis</name>
    <dbReference type="NCBI Taxonomy" id="653446"/>
    <lineage>
        <taxon>Eukaryota</taxon>
        <taxon>Fungi</taxon>
        <taxon>Dikarya</taxon>
        <taxon>Ascomycota</taxon>
        <taxon>Pezizomycotina</taxon>
        <taxon>Eurotiomycetes</taxon>
        <taxon>Eurotiomycetidae</taxon>
        <taxon>Onygenales</taxon>
        <taxon>Ajellomycetaceae</taxon>
        <taxon>Blastomyces</taxon>
    </lineage>
</organism>
<dbReference type="Proteomes" id="UP000007802">
    <property type="component" value="Unassembled WGS sequence"/>
</dbReference>
<evidence type="ECO:0000313" key="3">
    <source>
        <dbReference type="EMBL" id="EGE77299.1"/>
    </source>
</evidence>
<protein>
    <submittedName>
        <fullName evidence="3">Uncharacterized protein</fullName>
    </submittedName>
</protein>
<dbReference type="AlphaFoldDB" id="F2T1G5"/>
<name>F2T1G5_AJEDA</name>
<feature type="region of interest" description="Disordered" evidence="1">
    <location>
        <begin position="48"/>
        <end position="68"/>
    </location>
</feature>
<feature type="transmembrane region" description="Helical" evidence="2">
    <location>
        <begin position="90"/>
        <end position="114"/>
    </location>
</feature>
<gene>
    <name evidence="3" type="ORF">BDDG_00236</name>
</gene>
<reference evidence="3" key="1">
    <citation type="submission" date="2010-03" db="EMBL/GenBank/DDBJ databases">
        <title>Annotation of Blastomyces dermatitidis strain ATCC 18188.</title>
        <authorList>
            <consortium name="The Broad Institute Genome Sequencing Platform"/>
            <consortium name="Broad Institute Genome Sequencing Center for Infectious Disease."/>
            <person name="Cuomo C."/>
            <person name="Klein B."/>
            <person name="Sullivan T."/>
            <person name="Heitman J."/>
            <person name="Young S."/>
            <person name="Zeng Q."/>
            <person name="Gargeya S."/>
            <person name="Alvarado L."/>
            <person name="Berlin A.M."/>
            <person name="Chapman S.B."/>
            <person name="Chen Z."/>
            <person name="Freedman E."/>
            <person name="Gellesch M."/>
            <person name="Goldberg J."/>
            <person name="Griggs A."/>
            <person name="Gujja S."/>
            <person name="Heilman E."/>
            <person name="Heiman D."/>
            <person name="Howarth C."/>
            <person name="Mehta T."/>
            <person name="Neiman D."/>
            <person name="Pearson M."/>
            <person name="Roberts A."/>
            <person name="Saif S."/>
            <person name="Shea T."/>
            <person name="Shenoy N."/>
            <person name="Sisk P."/>
            <person name="Stolte C."/>
            <person name="Sykes S."/>
            <person name="White J."/>
            <person name="Yandava C."/>
            <person name="Haas B."/>
            <person name="Nusbaum C."/>
            <person name="Birren B."/>
        </authorList>
    </citation>
    <scope>NUCLEOTIDE SEQUENCE [LARGE SCALE GENOMIC DNA]</scope>
    <source>
        <strain evidence="3">ATCC 18188</strain>
    </source>
</reference>